<dbReference type="PANTHER" id="PTHR10535">
    <property type="entry name" value="DNA-DIRECTED RNA POLYMERASES I, II, AND III SUBUNIT RPABC1"/>
    <property type="match status" value="1"/>
</dbReference>
<feature type="domain" description="RNA polymerase subunit H/Rpb5 C-terminal" evidence="5">
    <location>
        <begin position="154"/>
        <end position="224"/>
    </location>
</feature>
<keyword evidence="8" id="KW-1185">Reference proteome</keyword>
<dbReference type="STRING" id="670386.D3BQV7"/>
<dbReference type="InParanoid" id="D3BQV7"/>
<dbReference type="FunCoup" id="D3BQV7">
    <property type="interactions" value="853"/>
</dbReference>
<dbReference type="SUPFAM" id="SSF55287">
    <property type="entry name" value="RPB5-like RNA polymerase subunit"/>
    <property type="match status" value="1"/>
</dbReference>
<dbReference type="AlphaFoldDB" id="D3BQV7"/>
<keyword evidence="3" id="KW-0539">Nucleus</keyword>
<dbReference type="GO" id="GO:0003677">
    <property type="term" value="F:DNA binding"/>
    <property type="evidence" value="ECO:0007669"/>
    <property type="project" value="InterPro"/>
</dbReference>
<dbReference type="InterPro" id="IPR036710">
    <property type="entry name" value="RNA_pol_Rpb5_N_sf"/>
</dbReference>
<dbReference type="Pfam" id="PF03871">
    <property type="entry name" value="RNA_pol_Rpb5_N"/>
    <property type="match status" value="1"/>
</dbReference>
<dbReference type="GO" id="GO:0005736">
    <property type="term" value="C:RNA polymerase I complex"/>
    <property type="evidence" value="ECO:0007669"/>
    <property type="project" value="TreeGrafter"/>
</dbReference>
<evidence type="ECO:0000256" key="2">
    <source>
        <dbReference type="ARBA" id="ARBA00023163"/>
    </source>
</evidence>
<dbReference type="InterPro" id="IPR014381">
    <property type="entry name" value="Arch_Rpo5/euc_Rpb5"/>
</dbReference>
<dbReference type="Gene3D" id="3.40.1340.10">
    <property type="entry name" value="RNA polymerase, Rpb5, N-terminal domain"/>
    <property type="match status" value="2"/>
</dbReference>
<dbReference type="HAMAP" id="MF_00025">
    <property type="entry name" value="RNApol_Rpo5_RPB5"/>
    <property type="match status" value="1"/>
</dbReference>
<feature type="domain" description="RNA polymerase Rpb5 N-terminal" evidence="6">
    <location>
        <begin position="2"/>
        <end position="82"/>
    </location>
</feature>
<dbReference type="Pfam" id="PF01191">
    <property type="entry name" value="RNA_pol_Rpb5_C"/>
    <property type="match status" value="1"/>
</dbReference>
<accession>D3BQV7</accession>
<gene>
    <name evidence="7" type="primary">rpb5</name>
    <name evidence="7" type="ORF">PPL_10295</name>
</gene>
<evidence type="ECO:0000259" key="5">
    <source>
        <dbReference type="Pfam" id="PF01191"/>
    </source>
</evidence>
<dbReference type="PROSITE" id="PS01110">
    <property type="entry name" value="RNA_POL_H_23KD"/>
    <property type="match status" value="1"/>
</dbReference>
<reference evidence="7 8" key="1">
    <citation type="journal article" date="2011" name="Genome Res.">
        <title>Phylogeny-wide analysis of social amoeba genomes highlights ancient origins for complex intercellular communication.</title>
        <authorList>
            <person name="Heidel A.J."/>
            <person name="Lawal H.M."/>
            <person name="Felder M."/>
            <person name="Schilde C."/>
            <person name="Helps N.R."/>
            <person name="Tunggal B."/>
            <person name="Rivero F."/>
            <person name="John U."/>
            <person name="Schleicher M."/>
            <person name="Eichinger L."/>
            <person name="Platzer M."/>
            <person name="Noegel A.A."/>
            <person name="Schaap P."/>
            <person name="Gloeckner G."/>
        </authorList>
    </citation>
    <scope>NUCLEOTIDE SEQUENCE [LARGE SCALE GENOMIC DNA]</scope>
    <source>
        <strain evidence="8">ATCC 26659 / Pp 5 / PN500</strain>
    </source>
</reference>
<evidence type="ECO:0000256" key="3">
    <source>
        <dbReference type="ARBA" id="ARBA00023242"/>
    </source>
</evidence>
<protein>
    <submittedName>
        <fullName evidence="7">RNA polymerase II core subunit</fullName>
    </submittedName>
</protein>
<dbReference type="EMBL" id="ADBJ01000047">
    <property type="protein sequence ID" value="EFA76527.1"/>
    <property type="molecule type" value="Genomic_DNA"/>
</dbReference>
<dbReference type="OMA" id="TERMEDH"/>
<dbReference type="SUPFAM" id="SSF53036">
    <property type="entry name" value="Eukaryotic RPB5 N-terminal domain"/>
    <property type="match status" value="2"/>
</dbReference>
<sequence>MDEVTRLYQIQKTILQMLHDRGYMITPVQLDQSKDEFRRNFKSREDMNSIHTKREDAADKIFIFFPNDPKVGVKPIKEVISTLIKPTNHLSIYLSTHNQTNTYRYVKRMKEIGGTRAIIVVQQVMTPFAKQALAEFSQNREIVLENFNEAELLVNITHHQLVPKHILLSKEEKSELLAKYKMKETQLPRIQINDPVARYFGLRRGHVVKIIRPSETAGRYITYRNKNESTVTTSSKELTAMFITKTILFVLNKNNNSASLSPEIDIQDTHNNFHLNITPTHQYHHQQQ</sequence>
<proteinExistence type="inferred from homology"/>
<evidence type="ECO:0000256" key="1">
    <source>
        <dbReference type="ARBA" id="ARBA00004123"/>
    </source>
</evidence>
<dbReference type="GO" id="GO:0003899">
    <property type="term" value="F:DNA-directed RNA polymerase activity"/>
    <property type="evidence" value="ECO:0007669"/>
    <property type="project" value="InterPro"/>
</dbReference>
<dbReference type="InterPro" id="IPR035913">
    <property type="entry name" value="RPB5-like_sf"/>
</dbReference>
<dbReference type="GO" id="GO:0042797">
    <property type="term" value="P:tRNA transcription by RNA polymerase III"/>
    <property type="evidence" value="ECO:0007669"/>
    <property type="project" value="TreeGrafter"/>
</dbReference>
<keyword evidence="2" id="KW-0804">Transcription</keyword>
<dbReference type="RefSeq" id="XP_020428659.1">
    <property type="nucleotide sequence ID" value="XM_020581074.1"/>
</dbReference>
<dbReference type="GO" id="GO:0005665">
    <property type="term" value="C:RNA polymerase II, core complex"/>
    <property type="evidence" value="ECO:0007669"/>
    <property type="project" value="TreeGrafter"/>
</dbReference>
<dbReference type="GO" id="GO:0006362">
    <property type="term" value="P:transcription elongation by RNA polymerase I"/>
    <property type="evidence" value="ECO:0007669"/>
    <property type="project" value="TreeGrafter"/>
</dbReference>
<evidence type="ECO:0000256" key="4">
    <source>
        <dbReference type="ARBA" id="ARBA00025765"/>
    </source>
</evidence>
<dbReference type="InterPro" id="IPR020608">
    <property type="entry name" value="RNA_pol_subH/Rpb5_CS"/>
</dbReference>
<dbReference type="Gene3D" id="3.90.940.20">
    <property type="entry name" value="RPB5-like RNA polymerase subunit"/>
    <property type="match status" value="1"/>
</dbReference>
<comment type="similarity">
    <text evidence="4">Belongs to the archaeal Rpo5/eukaryotic RPB5 RNA polymerase subunit family.</text>
</comment>
<name>D3BQV7_HETP5</name>
<dbReference type="InterPro" id="IPR005571">
    <property type="entry name" value="RNA_pol_Rpb5_N"/>
</dbReference>
<dbReference type="Proteomes" id="UP000001396">
    <property type="component" value="Unassembled WGS sequence"/>
</dbReference>
<dbReference type="GO" id="GO:0006366">
    <property type="term" value="P:transcription by RNA polymerase II"/>
    <property type="evidence" value="ECO:0007669"/>
    <property type="project" value="TreeGrafter"/>
</dbReference>
<dbReference type="GeneID" id="31365766"/>
<comment type="subcellular location">
    <subcellularLocation>
        <location evidence="1">Nucleus</location>
    </subcellularLocation>
</comment>
<evidence type="ECO:0000259" key="6">
    <source>
        <dbReference type="Pfam" id="PF03871"/>
    </source>
</evidence>
<evidence type="ECO:0000313" key="7">
    <source>
        <dbReference type="EMBL" id="EFA76527.1"/>
    </source>
</evidence>
<evidence type="ECO:0000313" key="8">
    <source>
        <dbReference type="Proteomes" id="UP000001396"/>
    </source>
</evidence>
<organism evidence="7 8">
    <name type="scientific">Heterostelium pallidum (strain ATCC 26659 / Pp 5 / PN500)</name>
    <name type="common">Cellular slime mold</name>
    <name type="synonym">Polysphondylium pallidum</name>
    <dbReference type="NCBI Taxonomy" id="670386"/>
    <lineage>
        <taxon>Eukaryota</taxon>
        <taxon>Amoebozoa</taxon>
        <taxon>Evosea</taxon>
        <taxon>Eumycetozoa</taxon>
        <taxon>Dictyostelia</taxon>
        <taxon>Acytosteliales</taxon>
        <taxon>Acytosteliaceae</taxon>
        <taxon>Heterostelium</taxon>
    </lineage>
</organism>
<dbReference type="InterPro" id="IPR000783">
    <property type="entry name" value="RNA_pol_subH/Rpb5_C"/>
</dbReference>
<dbReference type="FunFam" id="3.90.940.20:FF:000001">
    <property type="entry name" value="DNA-directed RNA polymerases I, II, and III subunit RPABC1"/>
    <property type="match status" value="1"/>
</dbReference>
<dbReference type="GO" id="GO:0005666">
    <property type="term" value="C:RNA polymerase III complex"/>
    <property type="evidence" value="ECO:0007669"/>
    <property type="project" value="TreeGrafter"/>
</dbReference>
<dbReference type="PANTHER" id="PTHR10535:SF0">
    <property type="entry name" value="DNA-DIRECTED RNA POLYMERASES I, II, AND III SUBUNIT RPABC1"/>
    <property type="match status" value="1"/>
</dbReference>
<dbReference type="NCBIfam" id="NF007129">
    <property type="entry name" value="PRK09570.1"/>
    <property type="match status" value="1"/>
</dbReference>
<comment type="caution">
    <text evidence="7">The sequence shown here is derived from an EMBL/GenBank/DDBJ whole genome shotgun (WGS) entry which is preliminary data.</text>
</comment>